<dbReference type="GO" id="GO:0005886">
    <property type="term" value="C:plasma membrane"/>
    <property type="evidence" value="ECO:0007669"/>
    <property type="project" value="TreeGrafter"/>
</dbReference>
<evidence type="ECO:0000259" key="8">
    <source>
        <dbReference type="Pfam" id="PF23914"/>
    </source>
</evidence>
<accession>A0A4R6VK55</accession>
<dbReference type="GO" id="GO:0030313">
    <property type="term" value="C:cell envelope"/>
    <property type="evidence" value="ECO:0007669"/>
    <property type="project" value="UniProtKB-SubCell"/>
</dbReference>
<evidence type="ECO:0000313" key="10">
    <source>
        <dbReference type="Proteomes" id="UP000295391"/>
    </source>
</evidence>
<feature type="transmembrane region" description="Helical" evidence="7">
    <location>
        <begin position="6"/>
        <end position="25"/>
    </location>
</feature>
<evidence type="ECO:0000256" key="1">
    <source>
        <dbReference type="ARBA" id="ARBA00004196"/>
    </source>
</evidence>
<keyword evidence="7" id="KW-0472">Membrane</keyword>
<dbReference type="PROSITE" id="PS50005">
    <property type="entry name" value="TPR"/>
    <property type="match status" value="1"/>
</dbReference>
<dbReference type="InterPro" id="IPR056413">
    <property type="entry name" value="TPR_CcmH_CycH"/>
</dbReference>
<dbReference type="InterPro" id="IPR019734">
    <property type="entry name" value="TPR_rpt"/>
</dbReference>
<dbReference type="PANTHER" id="PTHR47870">
    <property type="entry name" value="CYTOCHROME C-TYPE BIOGENESIS PROTEIN CCMH"/>
    <property type="match status" value="1"/>
</dbReference>
<dbReference type="AlphaFoldDB" id="A0A4R6VK55"/>
<keyword evidence="3" id="KW-0201">Cytochrome c-type biogenesis</keyword>
<evidence type="ECO:0000256" key="7">
    <source>
        <dbReference type="SAM" id="Phobius"/>
    </source>
</evidence>
<dbReference type="PANTHER" id="PTHR47870:SF1">
    <property type="entry name" value="CYTOCHROME C-TYPE BIOGENESIS PROTEIN CCMH"/>
    <property type="match status" value="1"/>
</dbReference>
<dbReference type="RefSeq" id="WP_133572459.1">
    <property type="nucleotide sequence ID" value="NZ_SNYR01000002.1"/>
</dbReference>
<evidence type="ECO:0000313" key="9">
    <source>
        <dbReference type="EMBL" id="TDQ63805.1"/>
    </source>
</evidence>
<organism evidence="9 10">
    <name type="scientific">Maritalea mobilis</name>
    <dbReference type="NCBI Taxonomy" id="483324"/>
    <lineage>
        <taxon>Bacteria</taxon>
        <taxon>Pseudomonadati</taxon>
        <taxon>Pseudomonadota</taxon>
        <taxon>Alphaproteobacteria</taxon>
        <taxon>Hyphomicrobiales</taxon>
        <taxon>Devosiaceae</taxon>
        <taxon>Maritalea</taxon>
    </lineage>
</organism>
<dbReference type="InterPro" id="IPR017560">
    <property type="entry name" value="Cyt_c_biogenesis_CcmI"/>
</dbReference>
<dbReference type="SUPFAM" id="SSF48452">
    <property type="entry name" value="TPR-like"/>
    <property type="match status" value="2"/>
</dbReference>
<dbReference type="GO" id="GO:0017004">
    <property type="term" value="P:cytochrome complex assembly"/>
    <property type="evidence" value="ECO:0007669"/>
    <property type="project" value="UniProtKB-KW"/>
</dbReference>
<proteinExistence type="predicted"/>
<comment type="caution">
    <text evidence="9">The sequence shown here is derived from an EMBL/GenBank/DDBJ whole genome shotgun (WGS) entry which is preliminary data.</text>
</comment>
<dbReference type="OrthoDB" id="9815847at2"/>
<keyword evidence="7" id="KW-0812">Transmembrane</keyword>
<name>A0A4R6VK55_9HYPH</name>
<keyword evidence="7" id="KW-1133">Transmembrane helix</keyword>
<feature type="repeat" description="TPR" evidence="5">
    <location>
        <begin position="159"/>
        <end position="192"/>
    </location>
</feature>
<gene>
    <name evidence="9" type="ORF">ATL17_1813</name>
</gene>
<dbReference type="EMBL" id="SNYR01000002">
    <property type="protein sequence ID" value="TDQ63805.1"/>
    <property type="molecule type" value="Genomic_DNA"/>
</dbReference>
<dbReference type="Proteomes" id="UP000295391">
    <property type="component" value="Unassembled WGS sequence"/>
</dbReference>
<keyword evidence="2" id="KW-0677">Repeat</keyword>
<evidence type="ECO:0000256" key="5">
    <source>
        <dbReference type="PROSITE-ProRule" id="PRU00339"/>
    </source>
</evidence>
<evidence type="ECO:0000256" key="2">
    <source>
        <dbReference type="ARBA" id="ARBA00022737"/>
    </source>
</evidence>
<feature type="coiled-coil region" evidence="6">
    <location>
        <begin position="333"/>
        <end position="367"/>
    </location>
</feature>
<keyword evidence="10" id="KW-1185">Reference proteome</keyword>
<dbReference type="InterPro" id="IPR011990">
    <property type="entry name" value="TPR-like_helical_dom_sf"/>
</dbReference>
<dbReference type="Pfam" id="PF23914">
    <property type="entry name" value="TPR_CcmH_CycH"/>
    <property type="match status" value="1"/>
</dbReference>
<evidence type="ECO:0000256" key="6">
    <source>
        <dbReference type="SAM" id="Coils"/>
    </source>
</evidence>
<sequence length="381" mass="42049">MNSFWVSAVLLALIVAMVLFLTTHFRAKSREENGAEDLSRPNADDAFYKSQLQALEKDKENGLLDDEQFRVAQAELAREALAAKKANETSTTAGKWPLTYSLTALISFLAIGLGTYYFLGSPGFNNQPLATRLAAIENLDVDDAVAQIEAQLEITPDDIRGWRVLVPVYVRQGNVDKAVTAFENIIRIEGENAENVTDLAEAYLMKSQGKPTPEAIELLQKAVQLDPRHIRSRFYLANIALNNEEYDVAKQEWEDILALAQGDEPWVESAQNGLAAAKAGLGEGGPTPDEVEAASQMDEADRNEMIAQMVSGLAERLYADGGSAGEWAQLIRSRMVLDQIEQARADMEKAREAFEDKAAEKEALEEAIAPFVDQLKKEQNQ</sequence>
<evidence type="ECO:0000256" key="3">
    <source>
        <dbReference type="ARBA" id="ARBA00022748"/>
    </source>
</evidence>
<keyword evidence="6" id="KW-0175">Coiled coil</keyword>
<dbReference type="InterPro" id="IPR051263">
    <property type="entry name" value="C-type_cytochrome_biogenesis"/>
</dbReference>
<comment type="subcellular location">
    <subcellularLocation>
        <location evidence="1">Cell envelope</location>
    </subcellularLocation>
</comment>
<dbReference type="NCBIfam" id="TIGR03142">
    <property type="entry name" value="cytochro_ccmI"/>
    <property type="match status" value="1"/>
</dbReference>
<keyword evidence="4 5" id="KW-0802">TPR repeat</keyword>
<feature type="transmembrane region" description="Helical" evidence="7">
    <location>
        <begin position="98"/>
        <end position="119"/>
    </location>
</feature>
<reference evidence="9 10" key="1">
    <citation type="submission" date="2019-03" db="EMBL/GenBank/DDBJ databases">
        <title>Genomic Encyclopedia of Type Strains, Phase III (KMG-III): the genomes of soil and plant-associated and newly described type strains.</title>
        <authorList>
            <person name="Whitman W."/>
        </authorList>
    </citation>
    <scope>NUCLEOTIDE SEQUENCE [LARGE SCALE GENOMIC DNA]</scope>
    <source>
        <strain evidence="9 10">CGMCC 1.7002</strain>
    </source>
</reference>
<protein>
    <submittedName>
        <fullName evidence="9">Cytochrome c-type biogenesis protein CcmH</fullName>
    </submittedName>
</protein>
<evidence type="ECO:0000256" key="4">
    <source>
        <dbReference type="ARBA" id="ARBA00022803"/>
    </source>
</evidence>
<dbReference type="Gene3D" id="1.25.40.10">
    <property type="entry name" value="Tetratricopeptide repeat domain"/>
    <property type="match status" value="1"/>
</dbReference>
<feature type="domain" description="Cytochrome c-type biogenesis protein H TPR" evidence="8">
    <location>
        <begin position="140"/>
        <end position="264"/>
    </location>
</feature>